<dbReference type="GO" id="GO:0016020">
    <property type="term" value="C:membrane"/>
    <property type="evidence" value="ECO:0000318"/>
    <property type="project" value="GO_Central"/>
</dbReference>
<feature type="region of interest" description="Disordered" evidence="1">
    <location>
        <begin position="1"/>
        <end position="28"/>
    </location>
</feature>
<feature type="compositionally biased region" description="Polar residues" evidence="1">
    <location>
        <begin position="357"/>
        <end position="380"/>
    </location>
</feature>
<evidence type="ECO:0000256" key="2">
    <source>
        <dbReference type="SAM" id="Phobius"/>
    </source>
</evidence>
<reference evidence="3 4" key="1">
    <citation type="journal article" date="2004" name="Science">
        <title>The genome of the diatom Thalassiosira pseudonana: ecology, evolution, and metabolism.</title>
        <authorList>
            <person name="Armbrust E.V."/>
            <person name="Berges J.A."/>
            <person name="Bowler C."/>
            <person name="Green B.R."/>
            <person name="Martinez D."/>
            <person name="Putnam N.H."/>
            <person name="Zhou S."/>
            <person name="Allen A.E."/>
            <person name="Apt K.E."/>
            <person name="Bechner M."/>
            <person name="Brzezinski M.A."/>
            <person name="Chaal B.K."/>
            <person name="Chiovitti A."/>
            <person name="Davis A.K."/>
            <person name="Demarest M.S."/>
            <person name="Detter J.C."/>
            <person name="Glavina T."/>
            <person name="Goodstein D."/>
            <person name="Hadi M.Z."/>
            <person name="Hellsten U."/>
            <person name="Hildebrand M."/>
            <person name="Jenkins B.D."/>
            <person name="Jurka J."/>
            <person name="Kapitonov V.V."/>
            <person name="Kroger N."/>
            <person name="Lau W.W."/>
            <person name="Lane T.W."/>
            <person name="Larimer F.W."/>
            <person name="Lippmeier J.C."/>
            <person name="Lucas S."/>
            <person name="Medina M."/>
            <person name="Montsant A."/>
            <person name="Obornik M."/>
            <person name="Parker M.S."/>
            <person name="Palenik B."/>
            <person name="Pazour G.J."/>
            <person name="Richardson P.M."/>
            <person name="Rynearson T.A."/>
            <person name="Saito M.A."/>
            <person name="Schwartz D.C."/>
            <person name="Thamatrakoln K."/>
            <person name="Valentin K."/>
            <person name="Vardi A."/>
            <person name="Wilkerson F.P."/>
            <person name="Rokhsar D.S."/>
        </authorList>
    </citation>
    <scope>NUCLEOTIDE SEQUENCE [LARGE SCALE GENOMIC DNA]</scope>
    <source>
        <strain evidence="3 4">CCMP1335</strain>
    </source>
</reference>
<feature type="transmembrane region" description="Helical" evidence="2">
    <location>
        <begin position="269"/>
        <end position="291"/>
    </location>
</feature>
<reference evidence="3 4" key="2">
    <citation type="journal article" date="2008" name="Nature">
        <title>The Phaeodactylum genome reveals the evolutionary history of diatom genomes.</title>
        <authorList>
            <person name="Bowler C."/>
            <person name="Allen A.E."/>
            <person name="Badger J.H."/>
            <person name="Grimwood J."/>
            <person name="Jabbari K."/>
            <person name="Kuo A."/>
            <person name="Maheswari U."/>
            <person name="Martens C."/>
            <person name="Maumus F."/>
            <person name="Otillar R.P."/>
            <person name="Rayko E."/>
            <person name="Salamov A."/>
            <person name="Vandepoele K."/>
            <person name="Beszteri B."/>
            <person name="Gruber A."/>
            <person name="Heijde M."/>
            <person name="Katinka M."/>
            <person name="Mock T."/>
            <person name="Valentin K."/>
            <person name="Verret F."/>
            <person name="Berges J.A."/>
            <person name="Brownlee C."/>
            <person name="Cadoret J.P."/>
            <person name="Chiovitti A."/>
            <person name="Choi C.J."/>
            <person name="Coesel S."/>
            <person name="De Martino A."/>
            <person name="Detter J.C."/>
            <person name="Durkin C."/>
            <person name="Falciatore A."/>
            <person name="Fournet J."/>
            <person name="Haruta M."/>
            <person name="Huysman M.J."/>
            <person name="Jenkins B.D."/>
            <person name="Jiroutova K."/>
            <person name="Jorgensen R.E."/>
            <person name="Joubert Y."/>
            <person name="Kaplan A."/>
            <person name="Kroger N."/>
            <person name="Kroth P.G."/>
            <person name="La Roche J."/>
            <person name="Lindquist E."/>
            <person name="Lommer M."/>
            <person name="Martin-Jezequel V."/>
            <person name="Lopez P.J."/>
            <person name="Lucas S."/>
            <person name="Mangogna M."/>
            <person name="McGinnis K."/>
            <person name="Medlin L.K."/>
            <person name="Montsant A."/>
            <person name="Oudot-Le Secq M.P."/>
            <person name="Napoli C."/>
            <person name="Obornik M."/>
            <person name="Parker M.S."/>
            <person name="Petit J.L."/>
            <person name="Porcel B.M."/>
            <person name="Poulsen N."/>
            <person name="Robison M."/>
            <person name="Rychlewski L."/>
            <person name="Rynearson T.A."/>
            <person name="Schmutz J."/>
            <person name="Shapiro H."/>
            <person name="Siaut M."/>
            <person name="Stanley M."/>
            <person name="Sussman M.R."/>
            <person name="Taylor A.R."/>
            <person name="Vardi A."/>
            <person name="von Dassow P."/>
            <person name="Vyverman W."/>
            <person name="Willis A."/>
            <person name="Wyrwicz L.S."/>
            <person name="Rokhsar D.S."/>
            <person name="Weissenbach J."/>
            <person name="Armbrust E.V."/>
            <person name="Green B.R."/>
            <person name="Van de Peer Y."/>
            <person name="Grigoriev I.V."/>
        </authorList>
    </citation>
    <scope>NUCLEOTIDE SEQUENCE [LARGE SCALE GENOMIC DNA]</scope>
    <source>
        <strain evidence="3 4">CCMP1335</strain>
    </source>
</reference>
<dbReference type="GO" id="GO:0015179">
    <property type="term" value="F:L-amino acid transmembrane transporter activity"/>
    <property type="evidence" value="ECO:0000318"/>
    <property type="project" value="GO_Central"/>
</dbReference>
<feature type="compositionally biased region" description="Basic and acidic residues" evidence="1">
    <location>
        <begin position="434"/>
        <end position="444"/>
    </location>
</feature>
<dbReference type="PANTHER" id="PTHR22950">
    <property type="entry name" value="AMINO ACID TRANSPORTER"/>
    <property type="match status" value="1"/>
</dbReference>
<keyword evidence="2" id="KW-0812">Transmembrane</keyword>
<feature type="transmembrane region" description="Helical" evidence="2">
    <location>
        <begin position="768"/>
        <end position="790"/>
    </location>
</feature>
<feature type="transmembrane region" description="Helical" evidence="2">
    <location>
        <begin position="973"/>
        <end position="991"/>
    </location>
</feature>
<evidence type="ECO:0000313" key="4">
    <source>
        <dbReference type="Proteomes" id="UP000001449"/>
    </source>
</evidence>
<dbReference type="eggNOG" id="ENOG502QWVT">
    <property type="taxonomic scope" value="Eukaryota"/>
</dbReference>
<keyword evidence="2" id="KW-1133">Transmembrane helix</keyword>
<keyword evidence="2" id="KW-0472">Membrane</keyword>
<sequence>MPSSPFHRRKHSAVSVTTGTTAHTNNSRGSLLNTFRAHLTVLRAAISDPSQNDVPPVNEHELFAWSPANAADGNGQTGGGAAVLQHEDGRTRAGAAASSSATNSAVTSVTSPSNIAMNRVRQMQQRNSNNNNTSQMNEDIISRSNTNAISLQWTLSGEIFFSNDDEDISDDDEEDEDDVQAVSFDKQSDFPTAATSFPQNTTGDMVVLPPHIGGGDDDTTCNNTIVEKVRQRSKKAVRASKVGAFVTFLKALFGIGMLSNPAVLGEVGLLLGTVCHLFIVVGCAFACYLLLTARQLAKNEVMERERRNVEEWRSGRLGSMRLSLNGSRRKKQQQQQQQNMEMKQVARLPSVEGTPLRRNTSAMGGKQQKQPWPVSSSPNPTERGWSRCQDSLHRAVEASSPHSNFTEACSEVNQSATSPSSIMLDTIPVKRESEVVPKSDDSCHNNRHVSTSCASTQHRKTTPRREKSSNKTRTTPSVSDEYHRLPDDSEEAPKYLSGIKLDTSSSMPPPPHQPAALRTPRLVTYGDVAKYLAGPQMAQFIVFTIVSVHLMFASGMLHIAVENLCYIAGWDRLGFSYTEIVEEEGDMYGDAAANRRLPSEDGSQDGNSRDGSRNFYNQYYNIQESEEAYAAWEGPDFVGRLAMASLLFPIIHGLLQIPSLKELATISSVGLVFYVFGCIGSMMYTAVVLTDGHPFNDHPDDLFQFKWSGIPTYVATTIYAIEGINLALPTVNSLEGSERARWKPNLIKRISSHEINDSEAPADRYNSVLLVVGAVFLYGLVTLIVSWVGLAGGLGGGIGTNHGQDGCLDVTYCLNSTKVQFVYMLSLGVALVLTLPVILYPSTEMLEIWLDEREDERRRRLEAEAAVVDQAPEKLSTNQLRSIRKHIRSKSLIDDETLGTLDASLTGNDVPRSQSAKESCSGMIEMLPMPSSFGYTSPKCTPEFYVVNESANKEADHSMATEKKRKAKRKLKYWKLRMFLAFLICFIGTLEGSFPQLVVAAEVIRGVGLSIAGLIFPPLLYMSAVGGRFSAGMASAMALLIGLGLFNIVLVLMSAFGDRDFIIEEGPGHYHDFYSLEGED</sequence>
<organism evidence="3 4">
    <name type="scientific">Thalassiosira pseudonana</name>
    <name type="common">Marine diatom</name>
    <name type="synonym">Cyclotella nana</name>
    <dbReference type="NCBI Taxonomy" id="35128"/>
    <lineage>
        <taxon>Eukaryota</taxon>
        <taxon>Sar</taxon>
        <taxon>Stramenopiles</taxon>
        <taxon>Ochrophyta</taxon>
        <taxon>Bacillariophyta</taxon>
        <taxon>Coscinodiscophyceae</taxon>
        <taxon>Thalassiosirophycidae</taxon>
        <taxon>Thalassiosirales</taxon>
        <taxon>Thalassiosiraceae</taxon>
        <taxon>Thalassiosira</taxon>
    </lineage>
</organism>
<dbReference type="HOGENOM" id="CLU_286299_0_0_1"/>
<evidence type="ECO:0000256" key="1">
    <source>
        <dbReference type="SAM" id="MobiDB-lite"/>
    </source>
</evidence>
<dbReference type="GO" id="GO:0003333">
    <property type="term" value="P:amino acid transmembrane transport"/>
    <property type="evidence" value="ECO:0000318"/>
    <property type="project" value="GO_Central"/>
</dbReference>
<feature type="region of interest" description="Disordered" evidence="1">
    <location>
        <begin position="320"/>
        <end position="386"/>
    </location>
</feature>
<dbReference type="InterPro" id="IPR036259">
    <property type="entry name" value="MFS_trans_sf"/>
</dbReference>
<keyword evidence="4" id="KW-1185">Reference proteome</keyword>
<dbReference type="PANTHER" id="PTHR22950:SF652">
    <property type="entry name" value="TRANSMEMBRANE AMINO ACID TRANSPORTER FAMILY PROTEIN"/>
    <property type="match status" value="1"/>
</dbReference>
<accession>B5YNP0</accession>
<dbReference type="KEGG" id="tps:THAPS_23586"/>
<feature type="transmembrane region" description="Helical" evidence="2">
    <location>
        <begin position="821"/>
        <end position="840"/>
    </location>
</feature>
<feature type="transmembrane region" description="Helical" evidence="2">
    <location>
        <begin position="669"/>
        <end position="690"/>
    </location>
</feature>
<dbReference type="OMA" id="LYPSTEM"/>
<dbReference type="RefSeq" id="XP_002295947.1">
    <property type="nucleotide sequence ID" value="XM_002295911.1"/>
</dbReference>
<feature type="transmembrane region" description="Helical" evidence="2">
    <location>
        <begin position="1003"/>
        <end position="1022"/>
    </location>
</feature>
<dbReference type="PaxDb" id="35128-Thaps23586"/>
<dbReference type="AlphaFoldDB" id="B5YNP0"/>
<gene>
    <name evidence="3" type="ORF">THAPS_23586</name>
</gene>
<feature type="compositionally biased region" description="Basic residues" evidence="1">
    <location>
        <begin position="1"/>
        <end position="12"/>
    </location>
</feature>
<feature type="transmembrane region" description="Helical" evidence="2">
    <location>
        <begin position="637"/>
        <end position="657"/>
    </location>
</feature>
<name>B5YNP0_THAPS</name>
<evidence type="ECO:0000313" key="3">
    <source>
        <dbReference type="EMBL" id="ACI64664.1"/>
    </source>
</evidence>
<feature type="transmembrane region" description="Helical" evidence="2">
    <location>
        <begin position="242"/>
        <end position="263"/>
    </location>
</feature>
<feature type="compositionally biased region" description="Low complexity" evidence="1">
    <location>
        <begin position="92"/>
        <end position="114"/>
    </location>
</feature>
<proteinExistence type="predicted"/>
<feature type="compositionally biased region" description="Basic and acidic residues" evidence="1">
    <location>
        <begin position="480"/>
        <end position="490"/>
    </location>
</feature>
<feature type="region of interest" description="Disordered" evidence="1">
    <location>
        <begin position="434"/>
        <end position="490"/>
    </location>
</feature>
<feature type="region of interest" description="Disordered" evidence="1">
    <location>
        <begin position="89"/>
        <end position="114"/>
    </location>
</feature>
<feature type="transmembrane region" description="Helical" evidence="2">
    <location>
        <begin position="1034"/>
        <end position="1056"/>
    </location>
</feature>
<feature type="compositionally biased region" description="Polar residues" evidence="1">
    <location>
        <begin position="14"/>
        <end position="28"/>
    </location>
</feature>
<protein>
    <recommendedName>
        <fullName evidence="5">Amino acid transporter transmembrane domain-containing protein</fullName>
    </recommendedName>
</protein>
<dbReference type="InParanoid" id="B5YNP0"/>
<dbReference type="Proteomes" id="UP000001449">
    <property type="component" value="Chromosome 7"/>
</dbReference>
<feature type="transmembrane region" description="Helical" evidence="2">
    <location>
        <begin position="710"/>
        <end position="731"/>
    </location>
</feature>
<evidence type="ECO:0008006" key="5">
    <source>
        <dbReference type="Google" id="ProtNLM"/>
    </source>
</evidence>
<feature type="transmembrane region" description="Helical" evidence="2">
    <location>
        <begin position="540"/>
        <end position="561"/>
    </location>
</feature>
<dbReference type="EMBL" id="CP001160">
    <property type="protein sequence ID" value="ACI64664.1"/>
    <property type="molecule type" value="Genomic_DNA"/>
</dbReference>
<dbReference type="GeneID" id="7447164"/>
<dbReference type="SUPFAM" id="SSF103473">
    <property type="entry name" value="MFS general substrate transporter"/>
    <property type="match status" value="1"/>
</dbReference>